<proteinExistence type="predicted"/>
<evidence type="ECO:0008006" key="3">
    <source>
        <dbReference type="Google" id="ProtNLM"/>
    </source>
</evidence>
<dbReference type="SUPFAM" id="SSF81593">
    <property type="entry name" value="Nucleotidyltransferase substrate binding subunit/domain"/>
    <property type="match status" value="1"/>
</dbReference>
<dbReference type="Gene3D" id="1.20.120.330">
    <property type="entry name" value="Nucleotidyltransferases domain 2"/>
    <property type="match status" value="1"/>
</dbReference>
<dbReference type="Proteomes" id="UP001597024">
    <property type="component" value="Unassembled WGS sequence"/>
</dbReference>
<sequence>LASRVRDAIMLVRGRAADSIPADVRERALISRTLGYPPDDSGDLVEDYRRITRRARLVMERVFYGE</sequence>
<name>A0ABW3E1D5_9ACTN</name>
<evidence type="ECO:0000313" key="2">
    <source>
        <dbReference type="Proteomes" id="UP001597024"/>
    </source>
</evidence>
<accession>A0ABW3E1D5</accession>
<protein>
    <recommendedName>
        <fullName evidence="3">PII-uridylyltransferase/Glutamine-synthetase adenylyltransferase domain-containing protein</fullName>
    </recommendedName>
</protein>
<feature type="non-terminal residue" evidence="1">
    <location>
        <position position="1"/>
    </location>
</feature>
<reference evidence="2" key="1">
    <citation type="journal article" date="2019" name="Int. J. Syst. Evol. Microbiol.">
        <title>The Global Catalogue of Microorganisms (GCM) 10K type strain sequencing project: providing services to taxonomists for standard genome sequencing and annotation.</title>
        <authorList>
            <consortium name="The Broad Institute Genomics Platform"/>
            <consortium name="The Broad Institute Genome Sequencing Center for Infectious Disease"/>
            <person name="Wu L."/>
            <person name="Ma J."/>
        </authorList>
    </citation>
    <scope>NUCLEOTIDE SEQUENCE [LARGE SCALE GENOMIC DNA]</scope>
    <source>
        <strain evidence="2">CCUG 62974</strain>
    </source>
</reference>
<evidence type="ECO:0000313" key="1">
    <source>
        <dbReference type="EMBL" id="MFD0889081.1"/>
    </source>
</evidence>
<organism evidence="1 2">
    <name type="scientific">Streptosporangium algeriense</name>
    <dbReference type="NCBI Taxonomy" id="1682748"/>
    <lineage>
        <taxon>Bacteria</taxon>
        <taxon>Bacillati</taxon>
        <taxon>Actinomycetota</taxon>
        <taxon>Actinomycetes</taxon>
        <taxon>Streptosporangiales</taxon>
        <taxon>Streptosporangiaceae</taxon>
        <taxon>Streptosporangium</taxon>
    </lineage>
</organism>
<gene>
    <name evidence="1" type="ORF">ACFQ08_31495</name>
</gene>
<keyword evidence="2" id="KW-1185">Reference proteome</keyword>
<comment type="caution">
    <text evidence="1">The sequence shown here is derived from an EMBL/GenBank/DDBJ whole genome shotgun (WGS) entry which is preliminary data.</text>
</comment>
<dbReference type="EMBL" id="JBHTHX010001645">
    <property type="protein sequence ID" value="MFD0889081.1"/>
    <property type="molecule type" value="Genomic_DNA"/>
</dbReference>